<proteinExistence type="predicted"/>
<gene>
    <name evidence="1" type="ORF">L1987_24161</name>
</gene>
<organism evidence="1 2">
    <name type="scientific">Smallanthus sonchifolius</name>
    <dbReference type="NCBI Taxonomy" id="185202"/>
    <lineage>
        <taxon>Eukaryota</taxon>
        <taxon>Viridiplantae</taxon>
        <taxon>Streptophyta</taxon>
        <taxon>Embryophyta</taxon>
        <taxon>Tracheophyta</taxon>
        <taxon>Spermatophyta</taxon>
        <taxon>Magnoliopsida</taxon>
        <taxon>eudicotyledons</taxon>
        <taxon>Gunneridae</taxon>
        <taxon>Pentapetalae</taxon>
        <taxon>asterids</taxon>
        <taxon>campanulids</taxon>
        <taxon>Asterales</taxon>
        <taxon>Asteraceae</taxon>
        <taxon>Asteroideae</taxon>
        <taxon>Heliantheae alliance</taxon>
        <taxon>Millerieae</taxon>
        <taxon>Smallanthus</taxon>
    </lineage>
</organism>
<dbReference type="Proteomes" id="UP001056120">
    <property type="component" value="Linkage Group LG08"/>
</dbReference>
<keyword evidence="2" id="KW-1185">Reference proteome</keyword>
<sequence>MKILLKSWITKKISRRIRHRKNRTSSCAIFDKMNLKKLQPTKLELCLTNRTVRYPKGIAEDVLIKINEFVFPMDFVVVDIKEGTSSPVILGRPFLNTALALIDVWWGRLALSIQQERITFDLKRAMQWPSSHDNLTFLFDDFDYLVGYYMHDVLGKEEEE</sequence>
<evidence type="ECO:0000313" key="1">
    <source>
        <dbReference type="EMBL" id="KAI3808213.1"/>
    </source>
</evidence>
<reference evidence="2" key="1">
    <citation type="journal article" date="2022" name="Mol. Ecol. Resour.">
        <title>The genomes of chicory, endive, great burdock and yacon provide insights into Asteraceae palaeo-polyploidization history and plant inulin production.</title>
        <authorList>
            <person name="Fan W."/>
            <person name="Wang S."/>
            <person name="Wang H."/>
            <person name="Wang A."/>
            <person name="Jiang F."/>
            <person name="Liu H."/>
            <person name="Zhao H."/>
            <person name="Xu D."/>
            <person name="Zhang Y."/>
        </authorList>
    </citation>
    <scope>NUCLEOTIDE SEQUENCE [LARGE SCALE GENOMIC DNA]</scope>
    <source>
        <strain evidence="2">cv. Yunnan</strain>
    </source>
</reference>
<comment type="caution">
    <text evidence="1">The sequence shown here is derived from an EMBL/GenBank/DDBJ whole genome shotgun (WGS) entry which is preliminary data.</text>
</comment>
<evidence type="ECO:0000313" key="2">
    <source>
        <dbReference type="Proteomes" id="UP001056120"/>
    </source>
</evidence>
<name>A0ACB9IKK1_9ASTR</name>
<protein>
    <submittedName>
        <fullName evidence="1">Uncharacterized protein</fullName>
    </submittedName>
</protein>
<accession>A0ACB9IKK1</accession>
<dbReference type="EMBL" id="CM042025">
    <property type="protein sequence ID" value="KAI3808213.1"/>
    <property type="molecule type" value="Genomic_DNA"/>
</dbReference>
<reference evidence="1 2" key="2">
    <citation type="journal article" date="2022" name="Mol. Ecol. Resour.">
        <title>The genomes of chicory, endive, great burdock and yacon provide insights into Asteraceae paleo-polyploidization history and plant inulin production.</title>
        <authorList>
            <person name="Fan W."/>
            <person name="Wang S."/>
            <person name="Wang H."/>
            <person name="Wang A."/>
            <person name="Jiang F."/>
            <person name="Liu H."/>
            <person name="Zhao H."/>
            <person name="Xu D."/>
            <person name="Zhang Y."/>
        </authorList>
    </citation>
    <scope>NUCLEOTIDE SEQUENCE [LARGE SCALE GENOMIC DNA]</scope>
    <source>
        <strain evidence="2">cv. Yunnan</strain>
        <tissue evidence="1">Leaves</tissue>
    </source>
</reference>